<evidence type="ECO:0000313" key="1">
    <source>
        <dbReference type="EMBL" id="CAG8811731.1"/>
    </source>
</evidence>
<protein>
    <submittedName>
        <fullName evidence="1">14222_t:CDS:1</fullName>
    </submittedName>
</protein>
<gene>
    <name evidence="1" type="ORF">RPERSI_LOCUS23377</name>
</gene>
<keyword evidence="2" id="KW-1185">Reference proteome</keyword>
<proteinExistence type="predicted"/>
<name>A0ACA9RV33_9GLOM</name>
<organism evidence="1 2">
    <name type="scientific">Racocetra persica</name>
    <dbReference type="NCBI Taxonomy" id="160502"/>
    <lineage>
        <taxon>Eukaryota</taxon>
        <taxon>Fungi</taxon>
        <taxon>Fungi incertae sedis</taxon>
        <taxon>Mucoromycota</taxon>
        <taxon>Glomeromycotina</taxon>
        <taxon>Glomeromycetes</taxon>
        <taxon>Diversisporales</taxon>
        <taxon>Gigasporaceae</taxon>
        <taxon>Racocetra</taxon>
    </lineage>
</organism>
<sequence>VFSAGVIFSWALANQPDNNSVEIKQNELVTNELETSCSMGLLVGGNIGHKIRTKVTESLKEIGKKCDALKTKLKEEKRKLSEIQGKTRADEIKRIIGNRSGDGVEKLNFDSRKLAKEIKSLIERMSEEYLEFSKQFAQ</sequence>
<dbReference type="Proteomes" id="UP000789920">
    <property type="component" value="Unassembled WGS sequence"/>
</dbReference>
<dbReference type="EMBL" id="CAJVQC010072768">
    <property type="protein sequence ID" value="CAG8811731.1"/>
    <property type="molecule type" value="Genomic_DNA"/>
</dbReference>
<feature type="non-terminal residue" evidence="1">
    <location>
        <position position="1"/>
    </location>
</feature>
<reference evidence="1" key="1">
    <citation type="submission" date="2021-06" db="EMBL/GenBank/DDBJ databases">
        <authorList>
            <person name="Kallberg Y."/>
            <person name="Tangrot J."/>
            <person name="Rosling A."/>
        </authorList>
    </citation>
    <scope>NUCLEOTIDE SEQUENCE</scope>
    <source>
        <strain evidence="1">MA461A</strain>
    </source>
</reference>
<accession>A0ACA9RV33</accession>
<evidence type="ECO:0000313" key="2">
    <source>
        <dbReference type="Proteomes" id="UP000789920"/>
    </source>
</evidence>
<comment type="caution">
    <text evidence="1">The sequence shown here is derived from an EMBL/GenBank/DDBJ whole genome shotgun (WGS) entry which is preliminary data.</text>
</comment>